<protein>
    <submittedName>
        <fullName evidence="2">Uncharacterized protein</fullName>
    </submittedName>
</protein>
<evidence type="ECO:0000313" key="3">
    <source>
        <dbReference type="Proteomes" id="UP000221803"/>
    </source>
</evidence>
<organism evidence="2 3">
    <name type="scientific">Streptococcus phage IPP39</name>
    <dbReference type="NCBI Taxonomy" id="1916178"/>
    <lineage>
        <taxon>Viruses</taxon>
        <taxon>Duplodnaviria</taxon>
        <taxon>Heunggongvirae</taxon>
        <taxon>Uroviricota</taxon>
        <taxon>Caudoviricetes</taxon>
        <taxon>Paclarkvirus</taxon>
        <taxon>Paclarkvirus IPP39</taxon>
    </lineage>
</organism>
<feature type="region of interest" description="Disordered" evidence="1">
    <location>
        <begin position="145"/>
        <end position="164"/>
    </location>
</feature>
<dbReference type="Proteomes" id="UP000221803">
    <property type="component" value="Segment"/>
</dbReference>
<reference evidence="2 3" key="1">
    <citation type="journal article" date="2017" name="Sci. Rep.">
        <title>Pneumococcal prophages are diverse, but not without structure or history.</title>
        <authorList>
            <person name="Brueggemann A.B."/>
            <person name="Harrold C.L."/>
            <person name="Rezaei Javan R."/>
            <person name="van Tonder A.J."/>
            <person name="McDonnell A.J."/>
            <person name="Edwards B.A."/>
        </authorList>
    </citation>
    <scope>NUCLEOTIDE SEQUENCE [LARGE SCALE GENOMIC DNA]</scope>
</reference>
<evidence type="ECO:0000313" key="2">
    <source>
        <dbReference type="EMBL" id="APD23196.1"/>
    </source>
</evidence>
<gene>
    <name evidence="2" type="ORF">IPP39_00041</name>
</gene>
<evidence type="ECO:0000256" key="1">
    <source>
        <dbReference type="SAM" id="MobiDB-lite"/>
    </source>
</evidence>
<proteinExistence type="predicted"/>
<keyword evidence="3" id="KW-1185">Reference proteome</keyword>
<sequence>MTDIQIELKRTGFPVKIGEVELWFDTSQESLMRFYDMEEELKRRLVQYELDVVSANINNKIERDGVTKEVVAGAIELEKKQLEIQYDLIFGDGTFDKLYYIYPDYNALNNALEQTAIMLHDKLEEVAEQHKTVVKERASHYLNKGKVTPIKNNKKQKRTKRNSR</sequence>
<name>A0A1S5SCB4_9CAUD</name>
<dbReference type="EMBL" id="KY065479">
    <property type="protein sequence ID" value="APD23196.1"/>
    <property type="molecule type" value="Genomic_DNA"/>
</dbReference>
<accession>A0A1S5SCB4</accession>
<feature type="compositionally biased region" description="Basic residues" evidence="1">
    <location>
        <begin position="152"/>
        <end position="164"/>
    </location>
</feature>